<feature type="domain" description="Beta-lactamase-related" evidence="2">
    <location>
        <begin position="29"/>
        <end position="350"/>
    </location>
</feature>
<sequence>MNDKIGHPRVQSTLRLIDAWLESEQCYAQLPGLSAGLVVDQELIWTGGYGYSNPEEKIPTTADTLYSICSISKLFTSIAVMQLRDADVLRLADPVHKFLPWFEITQPNEDSAPITIESLLTHSSGLPRESDFPYWSPPDYRFPDQNEVRERISDQSTLYPADTFWQYSNLGLTLAGEIVAAVSGLSYSEYVTKNIIEPLGLESTRPFFPNDLHGKDLAIGHSARDRNGNRAVVPCFDTKAISPAAGFTSSVRDLASFASWQFRLLAGGPKEVLSANTLREMHRVHWIDPDWRTSWGLGFSTERRGTSTLVGHAGACPGYLTDLVINPKSKLAAIVMINACGRAPDAYSRRALSMLNQALDGASERAPEAPDFSPYTGLYDAKPWGGELFVFPWLDQLAATGFPTANPMQEFIKLSPEATDSFRRVRDNDEGPGEVYQFNRNADDEIESLTRHSSVLRKITPT</sequence>
<dbReference type="PANTHER" id="PTHR22935:SF95">
    <property type="entry name" value="BETA-LACTAMASE-LIKE 1-RELATED"/>
    <property type="match status" value="1"/>
</dbReference>
<dbReference type="Pfam" id="PF00144">
    <property type="entry name" value="Beta-lactamase"/>
    <property type="match status" value="1"/>
</dbReference>
<dbReference type="InterPro" id="IPR012338">
    <property type="entry name" value="Beta-lactam/transpept-like"/>
</dbReference>
<gene>
    <name evidence="3" type="ORF">METZ01_LOCUS53458</name>
</gene>
<name>A0A381SAR6_9ZZZZ</name>
<comment type="similarity">
    <text evidence="1">Belongs to the beta-lactamase family.</text>
</comment>
<evidence type="ECO:0000259" key="2">
    <source>
        <dbReference type="Pfam" id="PF00144"/>
    </source>
</evidence>
<evidence type="ECO:0000313" key="3">
    <source>
        <dbReference type="EMBL" id="SVA00604.1"/>
    </source>
</evidence>
<protein>
    <recommendedName>
        <fullName evidence="2">Beta-lactamase-related domain-containing protein</fullName>
    </recommendedName>
</protein>
<proteinExistence type="inferred from homology"/>
<dbReference type="InterPro" id="IPR001466">
    <property type="entry name" value="Beta-lactam-related"/>
</dbReference>
<reference evidence="3" key="1">
    <citation type="submission" date="2018-05" db="EMBL/GenBank/DDBJ databases">
        <authorList>
            <person name="Lanie J.A."/>
            <person name="Ng W.-L."/>
            <person name="Kazmierczak K.M."/>
            <person name="Andrzejewski T.M."/>
            <person name="Davidsen T.M."/>
            <person name="Wayne K.J."/>
            <person name="Tettelin H."/>
            <person name="Glass J.I."/>
            <person name="Rusch D."/>
            <person name="Podicherti R."/>
            <person name="Tsui H.-C.T."/>
            <person name="Winkler M.E."/>
        </authorList>
    </citation>
    <scope>NUCLEOTIDE SEQUENCE</scope>
</reference>
<accession>A0A381SAR6</accession>
<dbReference type="SUPFAM" id="SSF56601">
    <property type="entry name" value="beta-lactamase/transpeptidase-like"/>
    <property type="match status" value="1"/>
</dbReference>
<dbReference type="Gene3D" id="3.40.710.10">
    <property type="entry name" value="DD-peptidase/beta-lactamase superfamily"/>
    <property type="match status" value="1"/>
</dbReference>
<organism evidence="3">
    <name type="scientific">marine metagenome</name>
    <dbReference type="NCBI Taxonomy" id="408172"/>
    <lineage>
        <taxon>unclassified sequences</taxon>
        <taxon>metagenomes</taxon>
        <taxon>ecological metagenomes</taxon>
    </lineage>
</organism>
<dbReference type="EMBL" id="UINC01002819">
    <property type="protein sequence ID" value="SVA00604.1"/>
    <property type="molecule type" value="Genomic_DNA"/>
</dbReference>
<dbReference type="InterPro" id="IPR051478">
    <property type="entry name" value="Beta-lactamase-like_AB/R"/>
</dbReference>
<evidence type="ECO:0000256" key="1">
    <source>
        <dbReference type="ARBA" id="ARBA00038473"/>
    </source>
</evidence>
<dbReference type="PANTHER" id="PTHR22935">
    <property type="entry name" value="PENICILLIN-BINDING PROTEIN"/>
    <property type="match status" value="1"/>
</dbReference>
<dbReference type="AlphaFoldDB" id="A0A381SAR6"/>